<evidence type="ECO:0000313" key="2">
    <source>
        <dbReference type="Proteomes" id="UP000018620"/>
    </source>
</evidence>
<dbReference type="OrthoDB" id="22995at10239"/>
<dbReference type="EMBL" id="KF550303">
    <property type="protein sequence ID" value="AGZ17573.1"/>
    <property type="molecule type" value="Genomic_DNA"/>
</dbReference>
<gene>
    <name evidence="1" type="ORF">4MG_099</name>
</gene>
<sequence length="79" mass="9378">MSRLSKLHRRKNMLKEKQKNITATFQVCREAMKANLITPSQRQIIRDILRPVLHDLEGEVRDVLCHIQEELEKLNQENT</sequence>
<keyword evidence="2" id="KW-1185">Reference proteome</keyword>
<organism evidence="1 2">
    <name type="scientific">Escherichia phage 4MG</name>
    <dbReference type="NCBI Taxonomy" id="1391428"/>
    <lineage>
        <taxon>Viruses</taxon>
        <taxon>Duplodnaviria</taxon>
        <taxon>Heunggongvirae</taxon>
        <taxon>Uroviricota</taxon>
        <taxon>Caudoviricetes</taxon>
        <taxon>Vequintavirinae</taxon>
        <taxon>Seunavirus</taxon>
        <taxon>Seunavirus 4MG</taxon>
    </lineage>
</organism>
<dbReference type="KEGG" id="vg:17776349"/>
<protein>
    <submittedName>
        <fullName evidence="1">Hyphothetical protein</fullName>
    </submittedName>
</protein>
<evidence type="ECO:0000313" key="1">
    <source>
        <dbReference type="EMBL" id="AGZ17573.1"/>
    </source>
</evidence>
<proteinExistence type="predicted"/>
<reference evidence="1 2" key="1">
    <citation type="journal article" date="2014" name="Arch. Virol.">
        <title>Complete genome sequence of enterobacteria phage 4MG, a new member of the subgroup "PVP-SE1-like phage" of the "rV5-like viruses".</title>
        <authorList>
            <person name="Kim M."/>
            <person name="Heu S."/>
            <person name="Ryu S."/>
        </authorList>
    </citation>
    <scope>NUCLEOTIDE SEQUENCE [LARGE SCALE GENOMIC DNA]</scope>
</reference>
<dbReference type="RefSeq" id="YP_008857315.1">
    <property type="nucleotide sequence ID" value="NC_022968.1"/>
</dbReference>
<dbReference type="Proteomes" id="UP000018620">
    <property type="component" value="Segment"/>
</dbReference>
<accession>V5KSV5</accession>
<name>V5KSV5_9CAUD</name>